<comment type="catalytic activity">
    <reaction evidence="6">
        <text>an N-acetyl-alpha-D-glucosaminyl-diphospho-di-trans,poly-cis-dolichol + UDP-N-acetyl-alpha-D-glucosamine = an N,N'-diacetylchitobiosyl-diphospho-di-trans,poly-cis-dolichol + UDP + H(+)</text>
        <dbReference type="Rhea" id="RHEA:23380"/>
        <dbReference type="Rhea" id="RHEA-COMP:19507"/>
        <dbReference type="Rhea" id="RHEA-COMP:19510"/>
        <dbReference type="ChEBI" id="CHEBI:15378"/>
        <dbReference type="ChEBI" id="CHEBI:57269"/>
        <dbReference type="ChEBI" id="CHEBI:57705"/>
        <dbReference type="ChEBI" id="CHEBI:58223"/>
        <dbReference type="ChEBI" id="CHEBI:58427"/>
        <dbReference type="EC" id="2.4.1.141"/>
    </reaction>
</comment>
<evidence type="ECO:0000259" key="8">
    <source>
        <dbReference type="Pfam" id="PF04101"/>
    </source>
</evidence>
<comment type="subunit">
    <text evidence="1 7">Heterodimer with ALG14 to form a functional enzyme.</text>
</comment>
<comment type="subcellular location">
    <subcellularLocation>
        <location evidence="7">Endoplasmic reticulum</location>
    </subcellularLocation>
</comment>
<dbReference type="AlphaFoldDB" id="A0A9P7ZN95"/>
<sequence length="204" mass="22609">MEKHCLVTVGATVGFPDLTRAALEPVFWGHLASRGFTSLRIQCGPDSDWATSDLDSKMSQIPQELNVDVFKLSKNLMREEMTLCKPVEGKRGVGLIISHAGTGTILDAWKLAVPIIVVPNTSLLDDHQTELARHLSKEGYAIHSSTKLDHLKEAVDKIDMLREENQTRWPPHSLERGATEQPASIWNIEVVEAHKEEASQLAQG</sequence>
<keyword evidence="10" id="KW-1185">Reference proteome</keyword>
<comment type="caution">
    <text evidence="9">The sequence shown here is derived from an EMBL/GenBank/DDBJ whole genome shotgun (WGS) entry which is preliminary data.</text>
</comment>
<keyword evidence="7" id="KW-0328">Glycosyltransferase</keyword>
<dbReference type="PANTHER" id="PTHR47043:SF1">
    <property type="entry name" value="UDP-N-ACETYLGLUCOSAMINE TRANSFERASE SUBUNIT ALG13"/>
    <property type="match status" value="1"/>
</dbReference>
<accession>A0A9P7ZN95</accession>
<comment type="similarity">
    <text evidence="7">Belongs to the glycosyltransferase 28 family.</text>
</comment>
<dbReference type="InterPro" id="IPR052474">
    <property type="entry name" value="UDP-GlcNAc_transferase"/>
</dbReference>
<dbReference type="Gene3D" id="3.40.50.2000">
    <property type="entry name" value="Glycogen Phosphorylase B"/>
    <property type="match status" value="1"/>
</dbReference>
<protein>
    <recommendedName>
        <fullName evidence="3 7">UDP-N-acetylglucosamine transferase subunit ALG13</fullName>
        <ecNumber evidence="2 7">2.4.1.141</ecNumber>
    </recommendedName>
    <alternativeName>
        <fullName evidence="5 7">Asparagine-linked glycosylation protein 13</fullName>
    </alternativeName>
</protein>
<dbReference type="EC" id="2.4.1.141" evidence="2 7"/>
<evidence type="ECO:0000256" key="5">
    <source>
        <dbReference type="ARBA" id="ARBA00032061"/>
    </source>
</evidence>
<proteinExistence type="inferred from homology"/>
<evidence type="ECO:0000256" key="3">
    <source>
        <dbReference type="ARBA" id="ARBA00017468"/>
    </source>
</evidence>
<organism evidence="9 10">
    <name type="scientific">Emericellopsis atlantica</name>
    <dbReference type="NCBI Taxonomy" id="2614577"/>
    <lineage>
        <taxon>Eukaryota</taxon>
        <taxon>Fungi</taxon>
        <taxon>Dikarya</taxon>
        <taxon>Ascomycota</taxon>
        <taxon>Pezizomycotina</taxon>
        <taxon>Sordariomycetes</taxon>
        <taxon>Hypocreomycetidae</taxon>
        <taxon>Hypocreales</taxon>
        <taxon>Bionectriaceae</taxon>
        <taxon>Emericellopsis</taxon>
    </lineage>
</organism>
<feature type="domain" description="Glycosyl transferase family 28 C-terminal" evidence="8">
    <location>
        <begin position="5"/>
        <end position="167"/>
    </location>
</feature>
<dbReference type="GO" id="GO:0043541">
    <property type="term" value="C:UDP-N-acetylglucosamine transferase complex"/>
    <property type="evidence" value="ECO:0007669"/>
    <property type="project" value="TreeGrafter"/>
</dbReference>
<dbReference type="Proteomes" id="UP000887229">
    <property type="component" value="Unassembled WGS sequence"/>
</dbReference>
<dbReference type="GO" id="GO:0006488">
    <property type="term" value="P:dolichol-linked oligosaccharide biosynthetic process"/>
    <property type="evidence" value="ECO:0007669"/>
    <property type="project" value="TreeGrafter"/>
</dbReference>
<keyword evidence="7" id="KW-0808">Transferase</keyword>
<evidence type="ECO:0000256" key="7">
    <source>
        <dbReference type="RuleBase" id="RU362128"/>
    </source>
</evidence>
<evidence type="ECO:0000256" key="1">
    <source>
        <dbReference type="ARBA" id="ARBA00011198"/>
    </source>
</evidence>
<dbReference type="PANTHER" id="PTHR47043">
    <property type="entry name" value="UDP-N-ACETYLGLUCOSAMINE TRANSFERASE SUBUNIT ALG13"/>
    <property type="match status" value="1"/>
</dbReference>
<dbReference type="InterPro" id="IPR007235">
    <property type="entry name" value="Glyco_trans_28_C"/>
</dbReference>
<dbReference type="SUPFAM" id="SSF53756">
    <property type="entry name" value="UDP-Glycosyltransferase/glycogen phosphorylase"/>
    <property type="match status" value="1"/>
</dbReference>
<dbReference type="OrthoDB" id="20273at2759"/>
<reference evidence="9" key="1">
    <citation type="journal article" date="2021" name="IMA Fungus">
        <title>Genomic characterization of three marine fungi, including Emericellopsis atlantica sp. nov. with signatures of a generalist lifestyle and marine biomass degradation.</title>
        <authorList>
            <person name="Hagestad O.C."/>
            <person name="Hou L."/>
            <person name="Andersen J.H."/>
            <person name="Hansen E.H."/>
            <person name="Altermark B."/>
            <person name="Li C."/>
            <person name="Kuhnert E."/>
            <person name="Cox R.J."/>
            <person name="Crous P.W."/>
            <person name="Spatafora J.W."/>
            <person name="Lail K."/>
            <person name="Amirebrahimi M."/>
            <person name="Lipzen A."/>
            <person name="Pangilinan J."/>
            <person name="Andreopoulos W."/>
            <person name="Hayes R.D."/>
            <person name="Ng V."/>
            <person name="Grigoriev I.V."/>
            <person name="Jackson S.A."/>
            <person name="Sutton T.D.S."/>
            <person name="Dobson A.D.W."/>
            <person name="Rama T."/>
        </authorList>
    </citation>
    <scope>NUCLEOTIDE SEQUENCE</scope>
    <source>
        <strain evidence="9">TS7</strain>
    </source>
</reference>
<keyword evidence="7" id="KW-0256">Endoplasmic reticulum</keyword>
<dbReference type="EMBL" id="MU251253">
    <property type="protein sequence ID" value="KAG9254613.1"/>
    <property type="molecule type" value="Genomic_DNA"/>
</dbReference>
<name>A0A9P7ZN95_9HYPO</name>
<comment type="function">
    <text evidence="4 7">Involved in protein N-glycosylation. Essential for the second step of the dolichol-linked oligosaccharide pathway.</text>
</comment>
<evidence type="ECO:0000256" key="2">
    <source>
        <dbReference type="ARBA" id="ARBA00012614"/>
    </source>
</evidence>
<evidence type="ECO:0000313" key="9">
    <source>
        <dbReference type="EMBL" id="KAG9254613.1"/>
    </source>
</evidence>
<dbReference type="GO" id="GO:0004577">
    <property type="term" value="F:N-acetylglucosaminyldiphosphodolichol N-acetylglucosaminyltransferase activity"/>
    <property type="evidence" value="ECO:0007669"/>
    <property type="project" value="UniProtKB-EC"/>
</dbReference>
<evidence type="ECO:0000256" key="4">
    <source>
        <dbReference type="ARBA" id="ARBA00024804"/>
    </source>
</evidence>
<evidence type="ECO:0000313" key="10">
    <source>
        <dbReference type="Proteomes" id="UP000887229"/>
    </source>
</evidence>
<evidence type="ECO:0000256" key="6">
    <source>
        <dbReference type="ARBA" id="ARBA00048184"/>
    </source>
</evidence>
<gene>
    <name evidence="7" type="primary">ALG13</name>
    <name evidence="9" type="ORF">F5Z01DRAFT_686482</name>
</gene>
<dbReference type="Pfam" id="PF04101">
    <property type="entry name" value="Glyco_tran_28_C"/>
    <property type="match status" value="1"/>
</dbReference>